<gene>
    <name evidence="2" type="ORF">AXF42_Ash005095</name>
</gene>
<dbReference type="EMBL" id="KZ451906">
    <property type="protein sequence ID" value="PKA64083.1"/>
    <property type="molecule type" value="Genomic_DNA"/>
</dbReference>
<dbReference type="PANTHER" id="PTHR37179">
    <property type="entry name" value="TRANSGLYCOSYLASE"/>
    <property type="match status" value="1"/>
</dbReference>
<sequence>MQITPSIAGWLARELGYRNYDIEGNPSLLHKPFVNVYFGAAYIKWLSSHDGKQRSEEYVVRAYKGGIKKATHKSTAVYFERYFSVKRCLPPRRRKVECGGHILAPDILNIDTSAQVKTGCQLFPYFSSHVC</sequence>
<evidence type="ECO:0000259" key="1">
    <source>
        <dbReference type="Pfam" id="PF01464"/>
    </source>
</evidence>
<dbReference type="AlphaFoldDB" id="A0A2I0B8G1"/>
<reference evidence="2 3" key="1">
    <citation type="journal article" date="2017" name="Nature">
        <title>The Apostasia genome and the evolution of orchids.</title>
        <authorList>
            <person name="Zhang G.Q."/>
            <person name="Liu K.W."/>
            <person name="Li Z."/>
            <person name="Lohaus R."/>
            <person name="Hsiao Y.Y."/>
            <person name="Niu S.C."/>
            <person name="Wang J.Y."/>
            <person name="Lin Y.C."/>
            <person name="Xu Q."/>
            <person name="Chen L.J."/>
            <person name="Yoshida K."/>
            <person name="Fujiwara S."/>
            <person name="Wang Z.W."/>
            <person name="Zhang Y.Q."/>
            <person name="Mitsuda N."/>
            <person name="Wang M."/>
            <person name="Liu G.H."/>
            <person name="Pecoraro L."/>
            <person name="Huang H.X."/>
            <person name="Xiao X.J."/>
            <person name="Lin M."/>
            <person name="Wu X.Y."/>
            <person name="Wu W.L."/>
            <person name="Chen Y.Y."/>
            <person name="Chang S.B."/>
            <person name="Sakamoto S."/>
            <person name="Ohme-Takagi M."/>
            <person name="Yagi M."/>
            <person name="Zeng S.J."/>
            <person name="Shen C.Y."/>
            <person name="Yeh C.M."/>
            <person name="Luo Y.B."/>
            <person name="Tsai W.C."/>
            <person name="Van de Peer Y."/>
            <person name="Liu Z.J."/>
        </authorList>
    </citation>
    <scope>NUCLEOTIDE SEQUENCE [LARGE SCALE GENOMIC DNA]</scope>
    <source>
        <strain evidence="3">cv. Shenzhen</strain>
        <tissue evidence="2">Stem</tissue>
    </source>
</reference>
<dbReference type="PANTHER" id="PTHR37179:SF1">
    <property type="entry name" value="TRANSGLYCOSYLASE"/>
    <property type="match status" value="1"/>
</dbReference>
<dbReference type="Proteomes" id="UP000236161">
    <property type="component" value="Unassembled WGS sequence"/>
</dbReference>
<organism evidence="2 3">
    <name type="scientific">Apostasia shenzhenica</name>
    <dbReference type="NCBI Taxonomy" id="1088818"/>
    <lineage>
        <taxon>Eukaryota</taxon>
        <taxon>Viridiplantae</taxon>
        <taxon>Streptophyta</taxon>
        <taxon>Embryophyta</taxon>
        <taxon>Tracheophyta</taxon>
        <taxon>Spermatophyta</taxon>
        <taxon>Magnoliopsida</taxon>
        <taxon>Liliopsida</taxon>
        <taxon>Asparagales</taxon>
        <taxon>Orchidaceae</taxon>
        <taxon>Apostasioideae</taxon>
        <taxon>Apostasia</taxon>
    </lineage>
</organism>
<protein>
    <recommendedName>
        <fullName evidence="1">Transglycosylase SLT domain-containing protein</fullName>
    </recommendedName>
</protein>
<accession>A0A2I0B8G1</accession>
<proteinExistence type="predicted"/>
<name>A0A2I0B8G1_9ASPA</name>
<dbReference type="SUPFAM" id="SSF53955">
    <property type="entry name" value="Lysozyme-like"/>
    <property type="match status" value="1"/>
</dbReference>
<dbReference type="InterPro" id="IPR008258">
    <property type="entry name" value="Transglycosylase_SLT_dom_1"/>
</dbReference>
<dbReference type="Pfam" id="PF01464">
    <property type="entry name" value="SLT"/>
    <property type="match status" value="1"/>
</dbReference>
<dbReference type="InterPro" id="IPR023346">
    <property type="entry name" value="Lysozyme-like_dom_sf"/>
</dbReference>
<dbReference type="OrthoDB" id="550520at2759"/>
<keyword evidence="3" id="KW-1185">Reference proteome</keyword>
<evidence type="ECO:0000313" key="2">
    <source>
        <dbReference type="EMBL" id="PKA64083.1"/>
    </source>
</evidence>
<feature type="domain" description="Transglycosylase SLT" evidence="1">
    <location>
        <begin position="1"/>
        <end position="73"/>
    </location>
</feature>
<dbReference type="Gene3D" id="1.10.530.10">
    <property type="match status" value="1"/>
</dbReference>
<evidence type="ECO:0000313" key="3">
    <source>
        <dbReference type="Proteomes" id="UP000236161"/>
    </source>
</evidence>